<proteinExistence type="predicted"/>
<name>A0ABM5QD81_9BACT</name>
<keyword evidence="2" id="KW-1185">Reference proteome</keyword>
<evidence type="ECO:0000313" key="1">
    <source>
        <dbReference type="EMBL" id="AHW61795.1"/>
    </source>
</evidence>
<reference evidence="1 2" key="1">
    <citation type="submission" date="2014-03" db="EMBL/GenBank/DDBJ databases">
        <title>Complete genome sequence of a deeply braunched marine Bacteroidia bacterium Draconibacterium orientale type strain FH5T.</title>
        <authorList>
            <person name="Li X."/>
            <person name="Wang X."/>
            <person name="Xie Z."/>
            <person name="Du Z."/>
            <person name="Chen G."/>
        </authorList>
    </citation>
    <scope>NUCLEOTIDE SEQUENCE [LARGE SCALE GENOMIC DNA]</scope>
    <source>
        <strain evidence="1 2">FH5</strain>
    </source>
</reference>
<protein>
    <submittedName>
        <fullName evidence="1">Uncharacterized protein</fullName>
    </submittedName>
</protein>
<accession>A0ABM5QD81</accession>
<dbReference type="EMBL" id="CP007451">
    <property type="protein sequence ID" value="AHW61795.1"/>
    <property type="molecule type" value="Genomic_DNA"/>
</dbReference>
<gene>
    <name evidence="1" type="ORF">FH5T_08470</name>
</gene>
<dbReference type="Proteomes" id="UP000023772">
    <property type="component" value="Chromosome"/>
</dbReference>
<sequence>MTVTPYAIVLLDSCLYPAAIQLVTLPDEPTPVFVPFSYPSKSSLQITIWPEADFENESEMINEKKTSKDTNLTLVNIWVTCTSAKLIA</sequence>
<evidence type="ECO:0000313" key="2">
    <source>
        <dbReference type="Proteomes" id="UP000023772"/>
    </source>
</evidence>
<organism evidence="1 2">
    <name type="scientific">Draconibacterium orientale</name>
    <dbReference type="NCBI Taxonomy" id="1168034"/>
    <lineage>
        <taxon>Bacteria</taxon>
        <taxon>Pseudomonadati</taxon>
        <taxon>Bacteroidota</taxon>
        <taxon>Bacteroidia</taxon>
        <taxon>Marinilabiliales</taxon>
        <taxon>Prolixibacteraceae</taxon>
        <taxon>Draconibacterium</taxon>
    </lineage>
</organism>